<dbReference type="AlphaFoldDB" id="A0A4R8RDZ3"/>
<dbReference type="InterPro" id="IPR039848">
    <property type="entry name" value="Ribosomal_mS35_mt"/>
</dbReference>
<reference evidence="3 4" key="1">
    <citation type="submission" date="2018-12" db="EMBL/GenBank/DDBJ databases">
        <title>Genome sequence and assembly of Colletotrichum trifolii.</title>
        <authorList>
            <person name="Gan P."/>
            <person name="Shirasu K."/>
        </authorList>
    </citation>
    <scope>NUCLEOTIDE SEQUENCE [LARGE SCALE GENOMIC DNA]</scope>
    <source>
        <strain evidence="3 4">543-2</strain>
    </source>
</reference>
<dbReference type="GO" id="GO:0003735">
    <property type="term" value="F:structural constituent of ribosome"/>
    <property type="evidence" value="ECO:0007669"/>
    <property type="project" value="InterPro"/>
</dbReference>
<sequence length="419" mass="47277">MWLELDPKISGEHFNTISKRDIPRGHQQPINAPPKPPTMATATAAGQALRLCVRGCRGSMSTAPRIAPRAAVTPRGRQQRRAFAASTARRADDADAPVEDSLYKVQETVAEMIARLKPDEVTALDGFRKTDPSAQGLSLEQYLERQMSLDENAEEEPLVTPREWKAVSAVPRGNRASFWYDEDDPMAPTDDVMDEFDEDDMTPMAHAKLDEIREHRHYNRIIAWEMPLLSKLAKPFTPPAADDVLRFRYTTYMGEHHPAEKKVVVQFSPADIELTPVQADKLRKLAGARYHPAKDVVKMSSERFEHQAQNKRYLSDMVDKLIAAAKDPKDTFADIPLDTRHVKTKSKPRFPVEWRMTEERQRELNELRLRSLQDEASRVTEGQVVDGTQKIESALEAPAAEGDEADKVADPRGGRRALL</sequence>
<dbReference type="EMBL" id="RYZW01000049">
    <property type="protein sequence ID" value="TDZ55046.1"/>
    <property type="molecule type" value="Genomic_DNA"/>
</dbReference>
<organism evidence="3 4">
    <name type="scientific">Colletotrichum trifolii</name>
    <dbReference type="NCBI Taxonomy" id="5466"/>
    <lineage>
        <taxon>Eukaryota</taxon>
        <taxon>Fungi</taxon>
        <taxon>Dikarya</taxon>
        <taxon>Ascomycota</taxon>
        <taxon>Pezizomycotina</taxon>
        <taxon>Sordariomycetes</taxon>
        <taxon>Hypocreomycetidae</taxon>
        <taxon>Glomerellales</taxon>
        <taxon>Glomerellaceae</taxon>
        <taxon>Colletotrichum</taxon>
        <taxon>Colletotrichum orbiculare species complex</taxon>
    </lineage>
</organism>
<keyword evidence="3" id="KW-0687">Ribonucleoprotein</keyword>
<protein>
    <submittedName>
        <fullName evidence="3">37S ribosomal protein S24</fullName>
    </submittedName>
</protein>
<proteinExistence type="predicted"/>
<feature type="domain" description="Small ribosomal subunit protein mS35 mitochondrial conserved" evidence="2">
    <location>
        <begin position="235"/>
        <end position="354"/>
    </location>
</feature>
<evidence type="ECO:0000259" key="2">
    <source>
        <dbReference type="Pfam" id="PF10213"/>
    </source>
</evidence>
<gene>
    <name evidence="3" type="ORF">CTRI78_v005772</name>
</gene>
<evidence type="ECO:0000313" key="4">
    <source>
        <dbReference type="Proteomes" id="UP000295703"/>
    </source>
</evidence>
<evidence type="ECO:0000313" key="3">
    <source>
        <dbReference type="EMBL" id="TDZ55046.1"/>
    </source>
</evidence>
<dbReference type="PANTHER" id="PTHR13490:SF0">
    <property type="entry name" value="SMALL RIBOSOMAL SUBUNIT PROTEIN MS35"/>
    <property type="match status" value="1"/>
</dbReference>
<feature type="region of interest" description="Disordered" evidence="1">
    <location>
        <begin position="375"/>
        <end position="419"/>
    </location>
</feature>
<keyword evidence="3" id="KW-0689">Ribosomal protein</keyword>
<name>A0A4R8RDZ3_COLTR</name>
<dbReference type="InterPro" id="IPR019349">
    <property type="entry name" value="Ribosomal_mS35_mit"/>
</dbReference>
<dbReference type="GO" id="GO:0032543">
    <property type="term" value="P:mitochondrial translation"/>
    <property type="evidence" value="ECO:0007669"/>
    <property type="project" value="InterPro"/>
</dbReference>
<feature type="region of interest" description="Disordered" evidence="1">
    <location>
        <begin position="14"/>
        <end position="40"/>
    </location>
</feature>
<dbReference type="GO" id="GO:0005763">
    <property type="term" value="C:mitochondrial small ribosomal subunit"/>
    <property type="evidence" value="ECO:0007669"/>
    <property type="project" value="TreeGrafter"/>
</dbReference>
<dbReference type="Pfam" id="PF10213">
    <property type="entry name" value="MRP-S28"/>
    <property type="match status" value="1"/>
</dbReference>
<dbReference type="PANTHER" id="PTHR13490">
    <property type="entry name" value="MITOCHONDRIAL 28S RIBOSOMAL PROTEIN S28"/>
    <property type="match status" value="1"/>
</dbReference>
<evidence type="ECO:0000256" key="1">
    <source>
        <dbReference type="SAM" id="MobiDB-lite"/>
    </source>
</evidence>
<accession>A0A4R8RDZ3</accession>
<comment type="caution">
    <text evidence="3">The sequence shown here is derived from an EMBL/GenBank/DDBJ whole genome shotgun (WGS) entry which is preliminary data.</text>
</comment>
<dbReference type="STRING" id="5466.A0A4R8RDZ3"/>
<dbReference type="Proteomes" id="UP000295703">
    <property type="component" value="Unassembled WGS sequence"/>
</dbReference>
<keyword evidence="4" id="KW-1185">Reference proteome</keyword>